<dbReference type="GO" id="GO:0004114">
    <property type="term" value="F:3',5'-cyclic-nucleotide phosphodiesterase activity"/>
    <property type="evidence" value="ECO:0007669"/>
    <property type="project" value="InterPro"/>
</dbReference>
<dbReference type="EC" id="3.1.4.-" evidence="8"/>
<dbReference type="GO" id="GO:0007165">
    <property type="term" value="P:signal transduction"/>
    <property type="evidence" value="ECO:0007669"/>
    <property type="project" value="InterPro"/>
</dbReference>
<feature type="binding site" evidence="7">
    <location>
        <position position="662"/>
    </location>
    <ligand>
        <name>Zn(2+)</name>
        <dbReference type="ChEBI" id="CHEBI:29105"/>
        <label>1</label>
    </ligand>
</feature>
<feature type="domain" description="PDEase" evidence="10">
    <location>
        <begin position="582"/>
        <end position="906"/>
    </location>
</feature>
<dbReference type="Pfam" id="PF01590">
    <property type="entry name" value="GAF"/>
    <property type="match status" value="2"/>
</dbReference>
<dbReference type="Gene3D" id="3.30.450.40">
    <property type="match status" value="2"/>
</dbReference>
<feature type="binding site" evidence="6">
    <location>
        <position position="699"/>
    </location>
    <ligand>
        <name>AMP</name>
        <dbReference type="ChEBI" id="CHEBI:456215"/>
    </ligand>
</feature>
<dbReference type="SMART" id="SM00471">
    <property type="entry name" value="HDc"/>
    <property type="match status" value="1"/>
</dbReference>
<dbReference type="InterPro" id="IPR036971">
    <property type="entry name" value="PDEase_catalytic_dom_sf"/>
</dbReference>
<feature type="binding site" evidence="7">
    <location>
        <position position="810"/>
    </location>
    <ligand>
        <name>Zn(2+)</name>
        <dbReference type="ChEBI" id="CHEBI:29105"/>
        <label>1</label>
    </ligand>
</feature>
<dbReference type="PANTHER" id="PTHR11347">
    <property type="entry name" value="CYCLIC NUCLEOTIDE PHOSPHODIESTERASE"/>
    <property type="match status" value="1"/>
</dbReference>
<dbReference type="InterPro" id="IPR023088">
    <property type="entry name" value="PDEase"/>
</dbReference>
<evidence type="ECO:0000256" key="4">
    <source>
        <dbReference type="ARBA" id="ARBA00022801"/>
    </source>
</evidence>
<organism evidence="11">
    <name type="scientific">Cacopsylla melanoneura</name>
    <dbReference type="NCBI Taxonomy" id="428564"/>
    <lineage>
        <taxon>Eukaryota</taxon>
        <taxon>Metazoa</taxon>
        <taxon>Ecdysozoa</taxon>
        <taxon>Arthropoda</taxon>
        <taxon>Hexapoda</taxon>
        <taxon>Insecta</taxon>
        <taxon>Pterygota</taxon>
        <taxon>Neoptera</taxon>
        <taxon>Paraneoptera</taxon>
        <taxon>Hemiptera</taxon>
        <taxon>Sternorrhyncha</taxon>
        <taxon>Psylloidea</taxon>
        <taxon>Psyllidae</taxon>
        <taxon>Psyllinae</taxon>
        <taxon>Cacopsylla</taxon>
    </lineage>
</organism>
<dbReference type="Gene3D" id="1.10.1300.10">
    <property type="entry name" value="3'5'-cyclic nucleotide phosphodiesterase, catalytic domain"/>
    <property type="match status" value="1"/>
</dbReference>
<proteinExistence type="inferred from homology"/>
<comment type="similarity">
    <text evidence="1 8">Belongs to the cyclic nucleotide phosphodiesterase family.</text>
</comment>
<evidence type="ECO:0000256" key="1">
    <source>
        <dbReference type="ARBA" id="ARBA00007648"/>
    </source>
</evidence>
<dbReference type="PROSITE" id="PS51845">
    <property type="entry name" value="PDEASE_I_2"/>
    <property type="match status" value="1"/>
</dbReference>
<evidence type="ECO:0000256" key="6">
    <source>
        <dbReference type="PIRSR" id="PIRSR623088-2"/>
    </source>
</evidence>
<feature type="binding site" evidence="7">
    <location>
        <position position="698"/>
    </location>
    <ligand>
        <name>Zn(2+)</name>
        <dbReference type="ChEBI" id="CHEBI:29105"/>
        <label>1</label>
    </ligand>
</feature>
<protein>
    <recommendedName>
        <fullName evidence="8">Phosphodiesterase</fullName>
        <ecNumber evidence="8">3.1.4.-</ecNumber>
    </recommendedName>
</protein>
<dbReference type="InterPro" id="IPR023174">
    <property type="entry name" value="PDEase_CS"/>
</dbReference>
<keyword evidence="2" id="KW-0140">cGMP</keyword>
<dbReference type="Pfam" id="PF00233">
    <property type="entry name" value="PDEase_I"/>
    <property type="match status" value="1"/>
</dbReference>
<feature type="compositionally biased region" description="Polar residues" evidence="9">
    <location>
        <begin position="935"/>
        <end position="944"/>
    </location>
</feature>
<feature type="binding site" evidence="7">
    <location>
        <position position="699"/>
    </location>
    <ligand>
        <name>Zn(2+)</name>
        <dbReference type="ChEBI" id="CHEBI:29105"/>
        <label>1</label>
    </ligand>
</feature>
<accession>A0A8D9E493</accession>
<keyword evidence="3 7" id="KW-0479">Metal-binding</keyword>
<evidence type="ECO:0000313" key="11">
    <source>
        <dbReference type="EMBL" id="CAG6738809.1"/>
    </source>
</evidence>
<feature type="region of interest" description="Disordered" evidence="9">
    <location>
        <begin position="924"/>
        <end position="950"/>
    </location>
</feature>
<dbReference type="AlphaFoldDB" id="A0A8D9E493"/>
<evidence type="ECO:0000256" key="3">
    <source>
        <dbReference type="ARBA" id="ARBA00022723"/>
    </source>
</evidence>
<dbReference type="InterPro" id="IPR002073">
    <property type="entry name" value="PDEase_catalytic_dom"/>
</dbReference>
<evidence type="ECO:0000256" key="7">
    <source>
        <dbReference type="PIRSR" id="PIRSR623088-3"/>
    </source>
</evidence>
<evidence type="ECO:0000256" key="5">
    <source>
        <dbReference type="PIRSR" id="PIRSR623088-1"/>
    </source>
</evidence>
<reference evidence="11" key="1">
    <citation type="submission" date="2021-05" db="EMBL/GenBank/DDBJ databases">
        <authorList>
            <person name="Alioto T."/>
            <person name="Alioto T."/>
            <person name="Gomez Garrido J."/>
        </authorList>
    </citation>
    <scope>NUCLEOTIDE SEQUENCE</scope>
</reference>
<dbReference type="SMART" id="SM00065">
    <property type="entry name" value="GAF"/>
    <property type="match status" value="2"/>
</dbReference>
<dbReference type="InterPro" id="IPR003018">
    <property type="entry name" value="GAF"/>
</dbReference>
<dbReference type="SUPFAM" id="SSF109604">
    <property type="entry name" value="HD-domain/PDEase-like"/>
    <property type="match status" value="1"/>
</dbReference>
<dbReference type="FunFam" id="1.10.1300.10:FF:000003">
    <property type="entry name" value="Phosphodiesterase"/>
    <property type="match status" value="1"/>
</dbReference>
<name>A0A8D9E493_9HEMI</name>
<dbReference type="PRINTS" id="PR00387">
    <property type="entry name" value="PDIESTERASE1"/>
</dbReference>
<dbReference type="CDD" id="cd00077">
    <property type="entry name" value="HDc"/>
    <property type="match status" value="1"/>
</dbReference>
<evidence type="ECO:0000259" key="10">
    <source>
        <dbReference type="PROSITE" id="PS51845"/>
    </source>
</evidence>
<feature type="binding site" evidence="6">
    <location>
        <position position="863"/>
    </location>
    <ligand>
        <name>AMP</name>
        <dbReference type="ChEBI" id="CHEBI:456215"/>
    </ligand>
</feature>
<feature type="active site" description="Proton donor" evidence="5">
    <location>
        <position position="658"/>
    </location>
</feature>
<feature type="binding site" evidence="7">
    <location>
        <position position="699"/>
    </location>
    <ligand>
        <name>Zn(2+)</name>
        <dbReference type="ChEBI" id="CHEBI:29105"/>
        <label>2</label>
    </ligand>
</feature>
<feature type="compositionally biased region" description="Low complexity" evidence="9">
    <location>
        <begin position="924"/>
        <end position="934"/>
    </location>
</feature>
<dbReference type="EMBL" id="HBUF01409688">
    <property type="protein sequence ID" value="CAG6738809.1"/>
    <property type="molecule type" value="Transcribed_RNA"/>
</dbReference>
<comment type="cofactor">
    <cofactor evidence="8">
        <name>a divalent metal cation</name>
        <dbReference type="ChEBI" id="CHEBI:60240"/>
    </cofactor>
    <text evidence="8">Binds 2 divalent metal cations per subunit. Site 1 may preferentially bind zinc ions, while site 2 has a preference for magnesium and/or manganese ions.</text>
</comment>
<feature type="compositionally biased region" description="Polar residues" evidence="9">
    <location>
        <begin position="59"/>
        <end position="71"/>
    </location>
</feature>
<dbReference type="GO" id="GO:0046872">
    <property type="term" value="F:metal ion binding"/>
    <property type="evidence" value="ECO:0007669"/>
    <property type="project" value="UniProtKB-KW"/>
</dbReference>
<sequence length="950" mass="107808">MTQLSFPDVEEWLETHPDQSQDYFLRKMGVTVINKWLQSHGFACIENRERFMDNDSSRRGSSTSGNLSPNSPGGDKAYLGGEENNNSLNIPSIVLNNGTCTATIPPEGGLEQRRNSKKCLRHDFAKAKNKCVFRTHEIIGNNPDARSISASRRSSLIDMRKYTSLPPSSLSILSLLIESKIKIPHCPYNQFSRSCKKDMLRQEGERDFFMAIVRDIARDLDLKSLSKKTLDNVSVLLDADGASLFFVERKRGGKKCLVSKVFDLHSGAGLVYGTDDQVEVPWGTGILGHVATTGETVNLQIACEDPRFDDEVDALTGYHTETLLCMPVRNDYDEIIAVSQVINKNPDRDGGHFTGKDEKIFETYLKFVGIAITNARVVESARREYDRNRKLLEVVHDLFEEQTSIEQVVVKIMQRAQSLLKCENAAVLLIDESSSTVKFTKLFELDSLFGQSSNNSIMNPKLQVERSNVSQYLLGIAEKVAITEQVVNIYESVDLTHGSGGKVKSILAMPIRNKHYKVTGVATIINKNSGLPFDEFDQELFEAFTIFCGLGINNTIMYSEVEKAMTRQKVSLEVLSYHTKATDLEVQDLMEKPVPEAEVLHLDSLGFNDFSLEPNEMILAAVRMFDELQLINEFNIKREVLYKFLVTIKRNYRQVPYHNWWHAFNVTQMMFSILINCEMTNTFSDLEVLGMVVGCLCHDLDHRGTNNEFQKIASSNLAQLYGTTSTLEYHHFNQAVMILNSEDHNILSSLSSEEYSIVMNALKNSILATDLSTYFGNQSRFFTLISTKTYSWSLEDHRDILRSILMTSADIAASTKPWDIQYQISLLVKDEFFSQGDKERNELKLQPKAMMDRNKSHEWPLMQFQWMNDVCYPLYDALSNMNPKFEILAKGVQENRDKWWHLYELSNTSNNNYDEISCNSSNNSNKNDVISSNSDQATSNNNDVISGPRL</sequence>
<feature type="region of interest" description="Disordered" evidence="9">
    <location>
        <begin position="53"/>
        <end position="82"/>
    </location>
</feature>
<dbReference type="InterPro" id="IPR003607">
    <property type="entry name" value="HD/PDEase_dom"/>
</dbReference>
<evidence type="ECO:0000256" key="2">
    <source>
        <dbReference type="ARBA" id="ARBA00022535"/>
    </source>
</evidence>
<dbReference type="PROSITE" id="PS00126">
    <property type="entry name" value="PDEASE_I_1"/>
    <property type="match status" value="1"/>
</dbReference>
<feature type="binding site" evidence="6">
    <location>
        <position position="810"/>
    </location>
    <ligand>
        <name>AMP</name>
        <dbReference type="ChEBI" id="CHEBI:456215"/>
    </ligand>
</feature>
<evidence type="ECO:0000256" key="9">
    <source>
        <dbReference type="SAM" id="MobiDB-lite"/>
    </source>
</evidence>
<feature type="binding site" evidence="6">
    <location>
        <begin position="658"/>
        <end position="662"/>
    </location>
    <ligand>
        <name>AMP</name>
        <dbReference type="ChEBI" id="CHEBI:456215"/>
    </ligand>
</feature>
<dbReference type="SUPFAM" id="SSF55781">
    <property type="entry name" value="GAF domain-like"/>
    <property type="match status" value="2"/>
</dbReference>
<dbReference type="InterPro" id="IPR029016">
    <property type="entry name" value="GAF-like_dom_sf"/>
</dbReference>
<evidence type="ECO:0000256" key="8">
    <source>
        <dbReference type="RuleBase" id="RU363067"/>
    </source>
</evidence>
<keyword evidence="4 8" id="KW-0378">Hydrolase</keyword>